<organism evidence="4">
    <name type="scientific">bioreactor metagenome</name>
    <dbReference type="NCBI Taxonomy" id="1076179"/>
    <lineage>
        <taxon>unclassified sequences</taxon>
        <taxon>metagenomes</taxon>
        <taxon>ecological metagenomes</taxon>
    </lineage>
</organism>
<dbReference type="EMBL" id="VSSQ01026801">
    <property type="protein sequence ID" value="MPM75698.1"/>
    <property type="molecule type" value="Genomic_DNA"/>
</dbReference>
<evidence type="ECO:0000256" key="1">
    <source>
        <dbReference type="SAM" id="Coils"/>
    </source>
</evidence>
<dbReference type="InterPro" id="IPR036582">
    <property type="entry name" value="Mao_N_sf"/>
</dbReference>
<dbReference type="Gene3D" id="3.30.457.10">
    <property type="entry name" value="Copper amine oxidase-like, N-terminal domain"/>
    <property type="match status" value="1"/>
</dbReference>
<feature type="region of interest" description="Disordered" evidence="2">
    <location>
        <begin position="189"/>
        <end position="243"/>
    </location>
</feature>
<evidence type="ECO:0000259" key="3">
    <source>
        <dbReference type="Pfam" id="PF07833"/>
    </source>
</evidence>
<feature type="compositionally biased region" description="Acidic residues" evidence="2">
    <location>
        <begin position="189"/>
        <end position="202"/>
    </location>
</feature>
<feature type="compositionally biased region" description="Low complexity" evidence="2">
    <location>
        <begin position="203"/>
        <end position="243"/>
    </location>
</feature>
<dbReference type="Pfam" id="PF07833">
    <property type="entry name" value="Cu_amine_oxidN1"/>
    <property type="match status" value="1"/>
</dbReference>
<comment type="caution">
    <text evidence="4">The sequence shown here is derived from an EMBL/GenBank/DDBJ whole genome shotgun (WGS) entry which is preliminary data.</text>
</comment>
<evidence type="ECO:0000313" key="4">
    <source>
        <dbReference type="EMBL" id="MPM75698.1"/>
    </source>
</evidence>
<dbReference type="AlphaFoldDB" id="A0A645CFN6"/>
<accession>A0A645CFN6</accession>
<proteinExistence type="predicted"/>
<feature type="coiled-coil region" evidence="1">
    <location>
        <begin position="24"/>
        <end position="51"/>
    </location>
</feature>
<name>A0A645CFN6_9ZZZZ</name>
<sequence>MNQQKGTLQAQYKAMLASGDADGAAALLKNIQELNQQIQETQAQIKKIINERFMVAKTLYTDDELAQFSSVSELIDRMYADAEVLRAGSVTVNNQIIKFDTPAYIKNGTILVPLRAIAEKAGGEVTWNSETQTVTITKDSTVIEITPGSMTALVNGEPVKMDLSATVTCGRTYIPLRLLAQAFNLETEQDSENGTVDIEDGTADTGSTGSTDSAGTSTGDAAANTAAADSTNTDTTSSDAAQG</sequence>
<dbReference type="InterPro" id="IPR012854">
    <property type="entry name" value="Cu_amine_oxidase-like_N"/>
</dbReference>
<reference evidence="4" key="1">
    <citation type="submission" date="2019-08" db="EMBL/GenBank/DDBJ databases">
        <authorList>
            <person name="Kucharzyk K."/>
            <person name="Murdoch R.W."/>
            <person name="Higgins S."/>
            <person name="Loffler F."/>
        </authorList>
    </citation>
    <scope>NUCLEOTIDE SEQUENCE</scope>
</reference>
<gene>
    <name evidence="4" type="ORF">SDC9_122692</name>
</gene>
<keyword evidence="1" id="KW-0175">Coiled coil</keyword>
<dbReference type="SUPFAM" id="SSF55383">
    <property type="entry name" value="Copper amine oxidase, domain N"/>
    <property type="match status" value="1"/>
</dbReference>
<feature type="domain" description="Copper amine oxidase-like N-terminal" evidence="3">
    <location>
        <begin position="91"/>
        <end position="198"/>
    </location>
</feature>
<protein>
    <recommendedName>
        <fullName evidence="3">Copper amine oxidase-like N-terminal domain-containing protein</fullName>
    </recommendedName>
</protein>
<evidence type="ECO:0000256" key="2">
    <source>
        <dbReference type="SAM" id="MobiDB-lite"/>
    </source>
</evidence>